<dbReference type="InterPro" id="IPR006876">
    <property type="entry name" value="LMBR1-like_membr_prot"/>
</dbReference>
<keyword evidence="5 7" id="KW-0472">Membrane</keyword>
<dbReference type="GeneID" id="20526854"/>
<protein>
    <submittedName>
        <fullName evidence="8">Uncharacterized protein</fullName>
    </submittedName>
</protein>
<sequence>MSVALFILELVVAAALVGRLLWWYGQRLKTEWFVYLFAFIGWFAAFSVIGSLPVDILSGRYRECLAEAALSGELCQEPIIYMDFDAMTYYWRTLYWSAFTLTWSICPFHQAFVNAGGFTYLQKAWIALRTNLILYSLMGAAGLVGLIIILSTQKLGFADLFDLIIALANIYGLVMIVGFMGYGFVELPRTLWRNSNRIRRMHYLEFYTESRYQDYVKAERELADLLATVKGLDLAIGPRDPLRPKVNIIVGKCPIDYMAVVEYNTVNPYDFDIDSLMDLHGSLLCISQARDRCRNEWERHLREAFHLMDIELCKNSPNGLFTEPWKRTDISKYARQKQQLKWYWYCRAETIVMKIISLVFVCLSLLVLWSELVLPVKTPPLSIMELILHSPNTSHVFVTETAFRAVYGTLEFIPFLGIGFNIYFPIMIAVVCLVVFFDIMPKLFSVLPFTKVFAFSEYSDGDGEDLAKGRDMLESLRAQAERAPNAELHTLKPANIADAPAAPRSQRTNKLVNELFGGTARNTSAEVTQSALTRQAMQEKYFSKGRTPGTPSPSSSSSGSSAMQSYQALEGGPEGDGLAPAPASGGGFFQRFVSGWGGSATTVPAPVGSAGADLEAATSEPVLSSLNRSDLGYGRHPSQAGPPREVNTSSYNDFFSMDASEHDAFTSAPSQSSRGRVFGTGSTTSPSTFTFDGTTNFR</sequence>
<evidence type="ECO:0000256" key="4">
    <source>
        <dbReference type="ARBA" id="ARBA00022989"/>
    </source>
</evidence>
<evidence type="ECO:0000256" key="1">
    <source>
        <dbReference type="ARBA" id="ARBA00004141"/>
    </source>
</evidence>
<dbReference type="PANTHER" id="PTHR21355:SF0">
    <property type="entry name" value="G-PROTEIN COUPLED RECEPTOR-ASSOCIATED PROTEIN LMBRD2"/>
    <property type="match status" value="1"/>
</dbReference>
<feature type="region of interest" description="Disordered" evidence="6">
    <location>
        <begin position="663"/>
        <end position="698"/>
    </location>
</feature>
<keyword evidence="3 7" id="KW-0812">Transmembrane</keyword>
<evidence type="ECO:0000256" key="2">
    <source>
        <dbReference type="ARBA" id="ARBA00010487"/>
    </source>
</evidence>
<dbReference type="InterPro" id="IPR051584">
    <property type="entry name" value="GPCR-associated_LMBR1"/>
</dbReference>
<comment type="subcellular location">
    <subcellularLocation>
        <location evidence="1">Membrane</location>
        <topology evidence="1">Multi-pass membrane protein</topology>
    </subcellularLocation>
</comment>
<feature type="transmembrane region" description="Helical" evidence="7">
    <location>
        <begin position="6"/>
        <end position="25"/>
    </location>
</feature>
<dbReference type="Proteomes" id="UP000030693">
    <property type="component" value="Unassembled WGS sequence"/>
</dbReference>
<dbReference type="STRING" id="691883.A0A058ZCL4"/>
<evidence type="ECO:0000256" key="7">
    <source>
        <dbReference type="SAM" id="Phobius"/>
    </source>
</evidence>
<keyword evidence="4 7" id="KW-1133">Transmembrane helix</keyword>
<evidence type="ECO:0000256" key="6">
    <source>
        <dbReference type="SAM" id="MobiDB-lite"/>
    </source>
</evidence>
<feature type="transmembrane region" description="Helical" evidence="7">
    <location>
        <begin position="132"/>
        <end position="151"/>
    </location>
</feature>
<dbReference type="Pfam" id="PF04791">
    <property type="entry name" value="LMBR1"/>
    <property type="match status" value="1"/>
</dbReference>
<feature type="transmembrane region" description="Helical" evidence="7">
    <location>
        <begin position="32"/>
        <end position="52"/>
    </location>
</feature>
<evidence type="ECO:0000256" key="5">
    <source>
        <dbReference type="ARBA" id="ARBA00023136"/>
    </source>
</evidence>
<proteinExistence type="inferred from homology"/>
<dbReference type="PANTHER" id="PTHR21355">
    <property type="entry name" value="G-PROTEIN COUPLED RECEPTOR-ASSOCIATED PROTEIN LMBRD2"/>
    <property type="match status" value="1"/>
</dbReference>
<dbReference type="RefSeq" id="XP_009494300.1">
    <property type="nucleotide sequence ID" value="XM_009496025.1"/>
</dbReference>
<feature type="transmembrane region" description="Helical" evidence="7">
    <location>
        <begin position="412"/>
        <end position="437"/>
    </location>
</feature>
<evidence type="ECO:0000313" key="8">
    <source>
        <dbReference type="EMBL" id="KCV71177.1"/>
    </source>
</evidence>
<feature type="region of interest" description="Disordered" evidence="6">
    <location>
        <begin position="542"/>
        <end position="583"/>
    </location>
</feature>
<gene>
    <name evidence="8" type="ORF">H696_02129</name>
</gene>
<comment type="similarity">
    <text evidence="2">Belongs to the LIMR family.</text>
</comment>
<accession>A0A058ZCL4</accession>
<name>A0A058ZCL4_FONAL</name>
<feature type="transmembrane region" description="Helical" evidence="7">
    <location>
        <begin position="351"/>
        <end position="370"/>
    </location>
</feature>
<organism evidence="8">
    <name type="scientific">Fonticula alba</name>
    <name type="common">Slime mold</name>
    <dbReference type="NCBI Taxonomy" id="691883"/>
    <lineage>
        <taxon>Eukaryota</taxon>
        <taxon>Rotosphaerida</taxon>
        <taxon>Fonticulaceae</taxon>
        <taxon>Fonticula</taxon>
    </lineage>
</organism>
<reference evidence="8" key="1">
    <citation type="submission" date="2013-04" db="EMBL/GenBank/DDBJ databases">
        <title>The Genome Sequence of Fonticula alba ATCC 38817.</title>
        <authorList>
            <consortium name="The Broad Institute Genomics Platform"/>
            <person name="Russ C."/>
            <person name="Cuomo C."/>
            <person name="Burger G."/>
            <person name="Gray M.W."/>
            <person name="Holland P.W.H."/>
            <person name="King N."/>
            <person name="Lang F.B.F."/>
            <person name="Roger A.J."/>
            <person name="Ruiz-Trillo I."/>
            <person name="Brown M."/>
            <person name="Walker B."/>
            <person name="Young S."/>
            <person name="Zeng Q."/>
            <person name="Gargeya S."/>
            <person name="Fitzgerald M."/>
            <person name="Haas B."/>
            <person name="Abouelleil A."/>
            <person name="Allen A.W."/>
            <person name="Alvarado L."/>
            <person name="Arachchi H.M."/>
            <person name="Berlin A.M."/>
            <person name="Chapman S.B."/>
            <person name="Gainer-Dewar J."/>
            <person name="Goldberg J."/>
            <person name="Griggs A."/>
            <person name="Gujja S."/>
            <person name="Hansen M."/>
            <person name="Howarth C."/>
            <person name="Imamovic A."/>
            <person name="Ireland A."/>
            <person name="Larimer J."/>
            <person name="McCowan C."/>
            <person name="Murphy C."/>
            <person name="Pearson M."/>
            <person name="Poon T.W."/>
            <person name="Priest M."/>
            <person name="Roberts A."/>
            <person name="Saif S."/>
            <person name="Shea T."/>
            <person name="Sisk P."/>
            <person name="Sykes S."/>
            <person name="Wortman J."/>
            <person name="Nusbaum C."/>
            <person name="Birren B."/>
        </authorList>
    </citation>
    <scope>NUCLEOTIDE SEQUENCE [LARGE SCALE GENOMIC DNA]</scope>
    <source>
        <strain evidence="8">ATCC 38817</strain>
    </source>
</reference>
<dbReference type="AlphaFoldDB" id="A0A058ZCL4"/>
<dbReference type="OMA" id="YAMGEME"/>
<feature type="compositionally biased region" description="Low complexity" evidence="6">
    <location>
        <begin position="679"/>
        <end position="698"/>
    </location>
</feature>
<feature type="transmembrane region" description="Helical" evidence="7">
    <location>
        <begin position="94"/>
        <end position="120"/>
    </location>
</feature>
<feature type="compositionally biased region" description="Low complexity" evidence="6">
    <location>
        <begin position="547"/>
        <end position="561"/>
    </location>
</feature>
<dbReference type="OrthoDB" id="203099at2759"/>
<dbReference type="GO" id="GO:0016020">
    <property type="term" value="C:membrane"/>
    <property type="evidence" value="ECO:0007669"/>
    <property type="project" value="UniProtKB-SubCell"/>
</dbReference>
<evidence type="ECO:0000256" key="3">
    <source>
        <dbReference type="ARBA" id="ARBA00022692"/>
    </source>
</evidence>
<evidence type="ECO:0000313" key="9">
    <source>
        <dbReference type="Proteomes" id="UP000030693"/>
    </source>
</evidence>
<keyword evidence="9" id="KW-1185">Reference proteome</keyword>
<dbReference type="eggNOG" id="KOG2296">
    <property type="taxonomic scope" value="Eukaryota"/>
</dbReference>
<dbReference type="EMBL" id="KB932203">
    <property type="protein sequence ID" value="KCV71177.1"/>
    <property type="molecule type" value="Genomic_DNA"/>
</dbReference>
<feature type="transmembrane region" description="Helical" evidence="7">
    <location>
        <begin position="163"/>
        <end position="185"/>
    </location>
</feature>